<protein>
    <submittedName>
        <fullName evidence="1">Uncharacterized protein</fullName>
    </submittedName>
</protein>
<dbReference type="EMBL" id="JANBPG010002614">
    <property type="protein sequence ID" value="KAJ1885170.1"/>
    <property type="molecule type" value="Genomic_DNA"/>
</dbReference>
<gene>
    <name evidence="1" type="ORF">LPJ66_010254</name>
</gene>
<organism evidence="1 2">
    <name type="scientific">Kickxella alabastrina</name>
    <dbReference type="NCBI Taxonomy" id="61397"/>
    <lineage>
        <taxon>Eukaryota</taxon>
        <taxon>Fungi</taxon>
        <taxon>Fungi incertae sedis</taxon>
        <taxon>Zoopagomycota</taxon>
        <taxon>Kickxellomycotina</taxon>
        <taxon>Kickxellomycetes</taxon>
        <taxon>Kickxellales</taxon>
        <taxon>Kickxellaceae</taxon>
        <taxon>Kickxella</taxon>
    </lineage>
</organism>
<reference evidence="1" key="1">
    <citation type="submission" date="2022-07" db="EMBL/GenBank/DDBJ databases">
        <title>Phylogenomic reconstructions and comparative analyses of Kickxellomycotina fungi.</title>
        <authorList>
            <person name="Reynolds N.K."/>
            <person name="Stajich J.E."/>
            <person name="Barry K."/>
            <person name="Grigoriev I.V."/>
            <person name="Crous P."/>
            <person name="Smith M.E."/>
        </authorList>
    </citation>
    <scope>NUCLEOTIDE SEQUENCE</scope>
    <source>
        <strain evidence="1">Benny 63K</strain>
    </source>
</reference>
<name>A0ACC1I752_9FUNG</name>
<comment type="caution">
    <text evidence="1">The sequence shown here is derived from an EMBL/GenBank/DDBJ whole genome shotgun (WGS) entry which is preliminary data.</text>
</comment>
<keyword evidence="2" id="KW-1185">Reference proteome</keyword>
<evidence type="ECO:0000313" key="2">
    <source>
        <dbReference type="Proteomes" id="UP001150581"/>
    </source>
</evidence>
<dbReference type="Proteomes" id="UP001150581">
    <property type="component" value="Unassembled WGS sequence"/>
</dbReference>
<proteinExistence type="predicted"/>
<accession>A0ACC1I752</accession>
<sequence>MDAAPALDPNQHCTDLWSHSLPPTSHHSGIADHLAFPLLRVRLLLDPALLSSRPLARHRRLAHTHHPGPHIRLCKVGPHFEQQAQWTPKAKDLVAARLAWREGPEKGRVY</sequence>
<evidence type="ECO:0000313" key="1">
    <source>
        <dbReference type="EMBL" id="KAJ1885170.1"/>
    </source>
</evidence>